<feature type="signal peptide" evidence="13">
    <location>
        <begin position="1"/>
        <end position="18"/>
    </location>
</feature>
<dbReference type="InterPro" id="IPR040692">
    <property type="entry name" value="UGGT_TRXL_3"/>
</dbReference>
<dbReference type="Pfam" id="PF18400">
    <property type="entry name" value="Thioredoxin_12"/>
    <property type="match status" value="1"/>
</dbReference>
<dbReference type="Pfam" id="PF18404">
    <property type="entry name" value="Glyco_transf_24"/>
    <property type="match status" value="1"/>
</dbReference>
<keyword evidence="19" id="KW-1185">Reference proteome</keyword>
<feature type="chain" id="PRO_5034027524" evidence="13">
    <location>
        <begin position="19"/>
        <end position="1590"/>
    </location>
</feature>
<evidence type="ECO:0000256" key="4">
    <source>
        <dbReference type="ARBA" id="ARBA00006351"/>
    </source>
</evidence>
<feature type="compositionally biased region" description="Basic and acidic residues" evidence="12">
    <location>
        <begin position="257"/>
        <end position="268"/>
    </location>
</feature>
<dbReference type="PANTHER" id="PTHR11226:SF0">
    <property type="entry name" value="UDP-GLUCOSE:GLYCOPROTEIN GLUCOSYLTRANSFERASE"/>
    <property type="match status" value="1"/>
</dbReference>
<sequence length="1590" mass="178135">MFFIHLLRIFLIFGVAYASENGNQNKIVATHLNAKWANTPLLLEAAEYMADESPAIFWTFVEYVSKWDLHDYAQKNEKNQFDELLSSSSKILSTNQLELLQLSLALRVHSPKIEMFRQIALDRGILNRTDTQNCQAVIDVNGHLICGVKSLKKSLGDVTGIASHMAIYDVDHHYPGGESNKLKVVLYAEIGTLAFSECHSEMVKLVDAGEIDYILRPYVQSPGSQRVRLSGYGVELAIKSTEYKAQDDTKLEDEESEHQQQGEDEQHTEGFLFSTLRTRYPELSSELSDFKKHLVSSSHDMAPMKVWQLQHLSMQAAQRVLSSGEPLEKLNALVNTAQDFPRLARSLVKIKVDDKMKREILKNQNYLRSNHDVGPSDAAVFINGMHFDMDYTDIFTLLDHVKNEQRAMEGLSNLGVSGPALTQLLSLESGSAESARGGMTGPQPAPEYGLDIRDTAIIWLNNIETDSTTKKWPSSVNELLRPSYPGMLRSIRRNFHNLVLVVDPLSAATSELFVQVNSFLSHNAPLRIGLVFSVSADKKVTGLQDAGVAVVCAFNYVVQSYDGEEANMKGFNFLQDLYSAVGSDLTVDTITSFFKQRYKSEDIDDVFGDDSDFDVGRRVAREFIEKGGFKSVPQALMNGVPLPSKHLSGDEFEEVMLMEVMRNTQVIQRAVYRGELNDRQDVTDWLMAAPNIMPRLNERILNSKSSRSVDTSSTTTETLSHLSSTGAELKSTLDALPLRDVTGVLDNTCHYISTKTEPAVRPLTLWVIGDYDTPEGRDLLLEAVKYTRESDSVRLCAIHHRNTSAAPSTSLVPLSHIIEVAHSTLPSPVARQLLVKILDSDFVARLAAGEKAFDQIKLNGFDHEAFEARLKSFSGDAFKLHASFSSRVVGVPGGSRVVVANGRVLGPLDPDEIFVLEDFALLEKHTAFTLTDKITEIMKDSTPDPSGLSSLIMKVSGVIQTKPQTKSRTSLELRGTEHSTFTIEPRRPELPSFDVVAACDPVSLAAQKMGPVLQVLHKVLNAKITVVLNAIEKHSEMPLKSFYRVVLEAAPQFHAKTGARLPGPSAVFSWLPETPILTQNFHVPDNWLVEVVRSKYDLDNIKLELVESNVVSEYELENLLVEGHCFEQSTGNPPRGLQFTLGTQHDPVMVDTIVMANLGYFQLKANPGAWHLDLREGRSKDLYGITSHEGTDTPSGSSAVQVLVSSFRSHVVKVRVAKLPGKQDMDLLNEDDKDDEAGGLWNTITRVPLVGAVVSEWASLMSELRHVFLAPSTFSSGEESSDASVSGDSSETINIFSVASGHLYERFLRIMMVSVRKHTNSPVKFWFLKNFLSPSLKDSLPILAQEYGFAYELVQYKWPRWLHQQTEKQRIIWGYKILFLDVLFPLHVKKIIFVDADQVVRADIKELHDLNLEGAPYGFVPFCDSRKEMEGFRFWKHGYWRNHLGGRKYHISALFVVDLRKFRRIAAGDRLRGQYQGLSQDPNSLSNLDQDLPNNMIHQVRIKSLPMEWLWCETWCDDESKKYAKVIDVCNNPQTKEAKLVAAERIIDEWTQYDQDIKSVLARHKETSSKKTSQPSKPPPVAGQDVHVEL</sequence>
<evidence type="ECO:0000256" key="8">
    <source>
        <dbReference type="ARBA" id="ARBA00022824"/>
    </source>
</evidence>
<comment type="subcellular location">
    <subcellularLocation>
        <location evidence="2">Endoplasmic reticulum lumen</location>
    </subcellularLocation>
</comment>
<evidence type="ECO:0000256" key="3">
    <source>
        <dbReference type="ARBA" id="ARBA00004922"/>
    </source>
</evidence>
<evidence type="ECO:0000256" key="11">
    <source>
        <dbReference type="ARBA" id="ARBA00048456"/>
    </source>
</evidence>
<feature type="domain" description="UGGT thioredoxin-like" evidence="16">
    <location>
        <begin position="451"/>
        <end position="700"/>
    </location>
</feature>
<evidence type="ECO:0000256" key="12">
    <source>
        <dbReference type="SAM" id="MobiDB-lite"/>
    </source>
</evidence>
<dbReference type="KEGG" id="hazt:108682125"/>
<dbReference type="Proteomes" id="UP000694843">
    <property type="component" value="Unplaced"/>
</dbReference>
<evidence type="ECO:0000256" key="2">
    <source>
        <dbReference type="ARBA" id="ARBA00004319"/>
    </source>
</evidence>
<dbReference type="OrthoDB" id="27683at2759"/>
<dbReference type="Pfam" id="PF18402">
    <property type="entry name" value="Thioredoxin_14"/>
    <property type="match status" value="1"/>
</dbReference>
<dbReference type="Gene3D" id="3.90.550.10">
    <property type="entry name" value="Spore Coat Polysaccharide Biosynthesis Protein SpsA, Chain A"/>
    <property type="match status" value="1"/>
</dbReference>
<evidence type="ECO:0000256" key="7">
    <source>
        <dbReference type="ARBA" id="ARBA00022729"/>
    </source>
</evidence>
<dbReference type="GO" id="GO:0003980">
    <property type="term" value="F:UDP-glucose:glycoprotein glucosyltransferase activity"/>
    <property type="evidence" value="ECO:0007669"/>
    <property type="project" value="InterPro"/>
</dbReference>
<comment type="catalytic activity">
    <reaction evidence="11">
        <text>N(4)-(alpha-D-Man-(1-&gt;2)-alpha-D-Man-(1-&gt;2)-alpha-D-Man-(1-&gt;3)-[alpha-D-Man-(1-&gt;2)-alpha-D-Man-(1-&gt;3)-[alpha-D-Man-(1-&gt;2)-alpha-D-Man-(1-&gt;6)]-alpha-D-Man-(1-&gt;6)]-beta-D-Man-(1-&gt;4)-beta-D-GlcNAc-(1-&gt;4)-beta-D-GlcNAc)-L-asparaginyl-[protein] (N-glucan mannose isomer 9A1,2,3B1,2,3) + UDP-alpha-D-glucose = N(4)-(alpha-D-Glc-(1-&gt;3)-alpha-D-Man-(1-&gt;2)-alpha-D-Man-(1-&gt;2)-alpha-D-Man-(1-&gt;3)-[alpha-D-Man-(1-&gt;2)-alpha-D-Man-(1-&gt;3)-[alpha-D-Man-(1-&gt;2)-alpha-D-Man-(1-&gt;6)]-alpha-D-Man-(1-&gt;6)]-beta-D-Man-(1-&gt;4)-beta-D-GlcNAc-(1-&gt;4)-beta-D-GlcNAc)-L-asparaginyl-[protein] + UDP + H(+)</text>
        <dbReference type="Rhea" id="RHEA:61304"/>
        <dbReference type="Rhea" id="RHEA-COMP:14356"/>
        <dbReference type="Rhea" id="RHEA-COMP:14357"/>
        <dbReference type="ChEBI" id="CHEBI:15378"/>
        <dbReference type="ChEBI" id="CHEBI:58223"/>
        <dbReference type="ChEBI" id="CHEBI:58885"/>
        <dbReference type="ChEBI" id="CHEBI:59080"/>
        <dbReference type="ChEBI" id="CHEBI:139493"/>
    </reaction>
</comment>
<dbReference type="Pfam" id="PF18403">
    <property type="entry name" value="Thioredoxin_15"/>
    <property type="match status" value="1"/>
</dbReference>
<feature type="domain" description="UDP-glucose:glycoprotein glucosyltransferase thioredoxin-like" evidence="17">
    <location>
        <begin position="746"/>
        <end position="957"/>
    </location>
</feature>
<dbReference type="CDD" id="cd06432">
    <property type="entry name" value="GT8_HUGT1_C_like"/>
    <property type="match status" value="1"/>
</dbReference>
<keyword evidence="9" id="KW-0325">Glycoprotein</keyword>
<dbReference type="CTD" id="40055"/>
<evidence type="ECO:0000256" key="1">
    <source>
        <dbReference type="ARBA" id="ARBA00001913"/>
    </source>
</evidence>
<dbReference type="InterPro" id="IPR040497">
    <property type="entry name" value="Glyco_transf_24"/>
</dbReference>
<feature type="domain" description="Glucosyltransferase 24 catalytic" evidence="18">
    <location>
        <begin position="1293"/>
        <end position="1559"/>
    </location>
</feature>
<keyword evidence="6" id="KW-0808">Transferase</keyword>
<organism evidence="19 20">
    <name type="scientific">Hyalella azteca</name>
    <name type="common">Amphipod</name>
    <dbReference type="NCBI Taxonomy" id="294128"/>
    <lineage>
        <taxon>Eukaryota</taxon>
        <taxon>Metazoa</taxon>
        <taxon>Ecdysozoa</taxon>
        <taxon>Arthropoda</taxon>
        <taxon>Crustacea</taxon>
        <taxon>Multicrustacea</taxon>
        <taxon>Malacostraca</taxon>
        <taxon>Eumalacostraca</taxon>
        <taxon>Peracarida</taxon>
        <taxon>Amphipoda</taxon>
        <taxon>Senticaudata</taxon>
        <taxon>Talitrida</taxon>
        <taxon>Talitroidea</taxon>
        <taxon>Hyalellidae</taxon>
        <taxon>Hyalella</taxon>
    </lineage>
</organism>
<dbReference type="InterPro" id="IPR040525">
    <property type="entry name" value="UGGT_TRXL_4"/>
</dbReference>
<dbReference type="GO" id="GO:0018279">
    <property type="term" value="P:protein N-linked glycosylation via asparagine"/>
    <property type="evidence" value="ECO:0007669"/>
    <property type="project" value="TreeGrafter"/>
</dbReference>
<dbReference type="GO" id="GO:0005788">
    <property type="term" value="C:endoplasmic reticulum lumen"/>
    <property type="evidence" value="ECO:0007669"/>
    <property type="project" value="UniProtKB-SubCell"/>
</dbReference>
<dbReference type="InterPro" id="IPR009448">
    <property type="entry name" value="UDP-g_GGtrans"/>
</dbReference>
<comment type="function">
    <text evidence="10">Recognizes glycoproteins with minor folding defects. Reglucosylates single N-glycans near the misfolded part of the protein, thus providing quality control for protein folding in the endoplasmic reticulum. Reglucosylated proteins are recognized by calreticulin for recycling to the endoplasmic reticulum and refolding or degradation.</text>
</comment>
<dbReference type="GO" id="GO:0036503">
    <property type="term" value="P:ERAD pathway"/>
    <property type="evidence" value="ECO:0007669"/>
    <property type="project" value="TreeGrafter"/>
</dbReference>
<protein>
    <submittedName>
        <fullName evidence="20">UDP-glucose:glycoprotein glucosyltransferase 1 isoform X1</fullName>
    </submittedName>
</protein>
<dbReference type="UniPathway" id="UPA00378"/>
<feature type="domain" description="UGGT thioredoxin-like" evidence="15">
    <location>
        <begin position="297"/>
        <end position="428"/>
    </location>
</feature>
<dbReference type="InterPro" id="IPR029044">
    <property type="entry name" value="Nucleotide-diphossugar_trans"/>
</dbReference>
<comment type="pathway">
    <text evidence="3">Protein modification; protein glycosylation.</text>
</comment>
<gene>
    <name evidence="20" type="primary">LOC108682125</name>
</gene>
<evidence type="ECO:0000256" key="6">
    <source>
        <dbReference type="ARBA" id="ARBA00022679"/>
    </source>
</evidence>
<keyword evidence="5" id="KW-0328">Glycosyltransferase</keyword>
<evidence type="ECO:0000259" key="15">
    <source>
        <dbReference type="Pfam" id="PF18401"/>
    </source>
</evidence>
<evidence type="ECO:0000259" key="14">
    <source>
        <dbReference type="Pfam" id="PF18400"/>
    </source>
</evidence>
<dbReference type="PANTHER" id="PTHR11226">
    <property type="entry name" value="UDP-GLUCOSE GLYCOPROTEIN:GLUCOSYLTRANSFERASE"/>
    <property type="match status" value="1"/>
</dbReference>
<proteinExistence type="inferred from homology"/>
<evidence type="ECO:0000256" key="13">
    <source>
        <dbReference type="SAM" id="SignalP"/>
    </source>
</evidence>
<dbReference type="InterPro" id="IPR040694">
    <property type="entry name" value="UGGT_TRXL_2"/>
</dbReference>
<evidence type="ECO:0000313" key="19">
    <source>
        <dbReference type="Proteomes" id="UP000694843"/>
    </source>
</evidence>
<evidence type="ECO:0000256" key="9">
    <source>
        <dbReference type="ARBA" id="ARBA00023180"/>
    </source>
</evidence>
<evidence type="ECO:0000256" key="10">
    <source>
        <dbReference type="ARBA" id="ARBA00045874"/>
    </source>
</evidence>
<evidence type="ECO:0000259" key="18">
    <source>
        <dbReference type="Pfam" id="PF18404"/>
    </source>
</evidence>
<evidence type="ECO:0000256" key="5">
    <source>
        <dbReference type="ARBA" id="ARBA00022676"/>
    </source>
</evidence>
<dbReference type="RefSeq" id="XP_018026729.1">
    <property type="nucleotide sequence ID" value="XM_018171240.1"/>
</dbReference>
<dbReference type="SUPFAM" id="SSF53448">
    <property type="entry name" value="Nucleotide-diphospho-sugar transferases"/>
    <property type="match status" value="1"/>
</dbReference>
<dbReference type="Pfam" id="PF18401">
    <property type="entry name" value="Thioredoxin_13"/>
    <property type="match status" value="1"/>
</dbReference>
<comment type="cofactor">
    <cofactor evidence="1">
        <name>Ca(2+)</name>
        <dbReference type="ChEBI" id="CHEBI:29108"/>
    </cofactor>
</comment>
<evidence type="ECO:0000259" key="16">
    <source>
        <dbReference type="Pfam" id="PF18402"/>
    </source>
</evidence>
<name>A0A8B7PKL9_HYAAZ</name>
<feature type="domain" description="UGGT thioredoxin-like" evidence="14">
    <location>
        <begin position="38"/>
        <end position="224"/>
    </location>
</feature>
<dbReference type="FunFam" id="3.90.550.10:FF:000004">
    <property type="entry name" value="UDP-glucose glycoprotein glucosyltransferase 1"/>
    <property type="match status" value="1"/>
</dbReference>
<feature type="region of interest" description="Disordered" evidence="12">
    <location>
        <begin position="1561"/>
        <end position="1590"/>
    </location>
</feature>
<keyword evidence="7 13" id="KW-0732">Signal</keyword>
<dbReference type="OMA" id="RQTKTRF"/>
<comment type="similarity">
    <text evidence="4">Belongs to the glycosyltransferase 8 family.</text>
</comment>
<reference evidence="20" key="1">
    <citation type="submission" date="2025-08" db="UniProtKB">
        <authorList>
            <consortium name="RefSeq"/>
        </authorList>
    </citation>
    <scope>IDENTIFICATION</scope>
    <source>
        <tissue evidence="20">Whole organism</tissue>
    </source>
</reference>
<evidence type="ECO:0000313" key="20">
    <source>
        <dbReference type="RefSeq" id="XP_018026729.1"/>
    </source>
</evidence>
<feature type="region of interest" description="Disordered" evidence="12">
    <location>
        <begin position="245"/>
        <end position="270"/>
    </location>
</feature>
<dbReference type="InterPro" id="IPR040693">
    <property type="entry name" value="UGGT_TRXL_1"/>
</dbReference>
<feature type="region of interest" description="Disordered" evidence="12">
    <location>
        <begin position="703"/>
        <end position="724"/>
    </location>
</feature>
<evidence type="ECO:0000259" key="17">
    <source>
        <dbReference type="Pfam" id="PF18403"/>
    </source>
</evidence>
<accession>A0A8B7PKL9</accession>
<dbReference type="Pfam" id="PF06427">
    <property type="entry name" value="UDP-g_GGTase"/>
    <property type="match status" value="1"/>
</dbReference>
<dbReference type="GO" id="GO:0051082">
    <property type="term" value="F:unfolded protein binding"/>
    <property type="evidence" value="ECO:0007669"/>
    <property type="project" value="TreeGrafter"/>
</dbReference>
<keyword evidence="8" id="KW-0256">Endoplasmic reticulum</keyword>
<dbReference type="GeneID" id="108682125"/>